<dbReference type="Proteomes" id="UP001046870">
    <property type="component" value="Chromosome 13"/>
</dbReference>
<keyword evidence="3" id="KW-0808">Transferase</keyword>
<dbReference type="FunFam" id="3.40.50.11530:FF:000007">
    <property type="entry name" value="adapter protein CIKS isoform X3"/>
    <property type="match status" value="1"/>
</dbReference>
<evidence type="ECO:0000256" key="9">
    <source>
        <dbReference type="ARBA" id="ARBA00076636"/>
    </source>
</evidence>
<evidence type="ECO:0000256" key="11">
    <source>
        <dbReference type="ARBA" id="ARBA00078673"/>
    </source>
</evidence>
<sequence>MARFTGLCSIPIETDESMNILELVSKLKEQECSSFRLDDAGRADGGRLSPGMKELTSPESISCSQRYKTRAYGGPQWMGADRSCCSGHSEAPGRQVAYSNTQRLSHVPARASLHPSGLQPQPHGVGDPEGHPKSVPPLGEGGVSGRSGQNRPENLPSKDTGYESQVQKELDELELPLPLRSDIGYMMGPQGPYNNRSGCGPCMPPSDVCPTGWCLCSPHCPAFPRGDMGPRLFTPQHKQPVGHAHLPCHHPASQGEVRHWRGPEVWPRNPKAECAVNVPCYEAPPLEVMSEVSVRPSPLQPRGPAEAQGKRKTISLPDECRNVFVTYSVDAASEIVPFVEFLTNQGFRPAIDIFDNQVRSMDINNWMDSYLKDKSVLIIIVISPQYKADIEGSGLDEHGLHTKYIHSMMQNEFIQQGSLNFRFIPVLFPNATQKHVPGWLQNTRIYRWPRDLEDLLLRLLREERYIPPPLAKEVTLTIRPVTADRPNTM</sequence>
<dbReference type="GO" id="GO:0006954">
    <property type="term" value="P:inflammatory response"/>
    <property type="evidence" value="ECO:0007669"/>
    <property type="project" value="UniProtKB-KW"/>
</dbReference>
<dbReference type="AlphaFoldDB" id="A0A9D3T7R9"/>
<dbReference type="GO" id="GO:0038173">
    <property type="term" value="P:interleukin-17A-mediated signaling pathway"/>
    <property type="evidence" value="ECO:0007669"/>
    <property type="project" value="UniProtKB-ARBA"/>
</dbReference>
<evidence type="ECO:0000256" key="4">
    <source>
        <dbReference type="ARBA" id="ARBA00022786"/>
    </source>
</evidence>
<evidence type="ECO:0000313" key="16">
    <source>
        <dbReference type="Proteomes" id="UP001046870"/>
    </source>
</evidence>
<evidence type="ECO:0000256" key="13">
    <source>
        <dbReference type="SAM" id="MobiDB-lite"/>
    </source>
</evidence>
<dbReference type="GO" id="GO:0000209">
    <property type="term" value="P:protein polyubiquitination"/>
    <property type="evidence" value="ECO:0007669"/>
    <property type="project" value="UniProtKB-ARBA"/>
</dbReference>
<proteinExistence type="predicted"/>
<keyword evidence="4" id="KW-0833">Ubl conjugation pathway</keyword>
<accession>A0A9D3T7R9</accession>
<protein>
    <recommendedName>
        <fullName evidence="7">E3 ubiquitin ligase TRAF3IP2</fullName>
        <ecNumber evidence="2">2.3.2.27</ecNumber>
    </recommendedName>
    <alternativeName>
        <fullName evidence="8">Adapter protein CIKS</fullName>
    </alternativeName>
    <alternativeName>
        <fullName evidence="9">Connection to IKK and SAPK/JNK</fullName>
    </alternativeName>
    <alternativeName>
        <fullName evidence="12">E3 ubiquitin-protein ligase CIKS</fullName>
    </alternativeName>
    <alternativeName>
        <fullName evidence="10">Nuclear factor NF-kappa-B activator 1</fullName>
    </alternativeName>
    <alternativeName>
        <fullName evidence="11">TRAF3-interacting protein 2</fullName>
    </alternativeName>
</protein>
<evidence type="ECO:0000256" key="12">
    <source>
        <dbReference type="ARBA" id="ARBA00080040"/>
    </source>
</evidence>
<feature type="region of interest" description="Disordered" evidence="13">
    <location>
        <begin position="112"/>
        <end position="164"/>
    </location>
</feature>
<keyword evidence="5" id="KW-0395">Inflammatory response</keyword>
<name>A0A9D3T7R9_MEGAT</name>
<reference evidence="15" key="1">
    <citation type="submission" date="2021-01" db="EMBL/GenBank/DDBJ databases">
        <authorList>
            <person name="Zahm M."/>
            <person name="Roques C."/>
            <person name="Cabau C."/>
            <person name="Klopp C."/>
            <person name="Donnadieu C."/>
            <person name="Jouanno E."/>
            <person name="Lampietro C."/>
            <person name="Louis A."/>
            <person name="Herpin A."/>
            <person name="Echchiki A."/>
            <person name="Berthelot C."/>
            <person name="Parey E."/>
            <person name="Roest-Crollius H."/>
            <person name="Braasch I."/>
            <person name="Postlethwait J."/>
            <person name="Bobe J."/>
            <person name="Montfort J."/>
            <person name="Bouchez O."/>
            <person name="Begum T."/>
            <person name="Mejri S."/>
            <person name="Adams A."/>
            <person name="Chen W.-J."/>
            <person name="Guiguen Y."/>
        </authorList>
    </citation>
    <scope>NUCLEOTIDE SEQUENCE</scope>
    <source>
        <strain evidence="15">YG-15Mar2019-1</strain>
        <tissue evidence="15">Brain</tissue>
    </source>
</reference>
<evidence type="ECO:0000256" key="5">
    <source>
        <dbReference type="ARBA" id="ARBA00023198"/>
    </source>
</evidence>
<dbReference type="EC" id="2.3.2.27" evidence="2"/>
<dbReference type="Gene3D" id="3.40.50.11530">
    <property type="match status" value="1"/>
</dbReference>
<feature type="domain" description="SEFIR" evidence="14">
    <location>
        <begin position="320"/>
        <end position="457"/>
    </location>
</feature>
<evidence type="ECO:0000256" key="1">
    <source>
        <dbReference type="ARBA" id="ARBA00000900"/>
    </source>
</evidence>
<dbReference type="GO" id="GO:0061630">
    <property type="term" value="F:ubiquitin protein ligase activity"/>
    <property type="evidence" value="ECO:0007669"/>
    <property type="project" value="UniProtKB-EC"/>
</dbReference>
<organism evidence="15 16">
    <name type="scientific">Megalops atlanticus</name>
    <name type="common">Tarpon</name>
    <name type="synonym">Clupea gigantea</name>
    <dbReference type="NCBI Taxonomy" id="7932"/>
    <lineage>
        <taxon>Eukaryota</taxon>
        <taxon>Metazoa</taxon>
        <taxon>Chordata</taxon>
        <taxon>Craniata</taxon>
        <taxon>Vertebrata</taxon>
        <taxon>Euteleostomi</taxon>
        <taxon>Actinopterygii</taxon>
        <taxon>Neopterygii</taxon>
        <taxon>Teleostei</taxon>
        <taxon>Elopiformes</taxon>
        <taxon>Megalopidae</taxon>
        <taxon>Megalops</taxon>
    </lineage>
</organism>
<dbReference type="PANTHER" id="PTHR34257">
    <property type="entry name" value="ADAPTER PROTEIN CIKS"/>
    <property type="match status" value="1"/>
</dbReference>
<comment type="subunit">
    <text evidence="6">Interacts with IKBKG/NF-kappa B essential modulator, with CHUK/IKK-alpha and with IKBKB/IKK-beta. Interacts with TRAF6; this interaction is direct. Interacts with IL17RA and IL17RC. Interacts with IL17RB.</text>
</comment>
<dbReference type="PROSITE" id="PS51534">
    <property type="entry name" value="SEFIR"/>
    <property type="match status" value="1"/>
</dbReference>
<dbReference type="GO" id="GO:0006959">
    <property type="term" value="P:humoral immune response"/>
    <property type="evidence" value="ECO:0007669"/>
    <property type="project" value="TreeGrafter"/>
</dbReference>
<evidence type="ECO:0000256" key="7">
    <source>
        <dbReference type="ARBA" id="ARBA00073304"/>
    </source>
</evidence>
<dbReference type="InterPro" id="IPR013568">
    <property type="entry name" value="SEFIR_dom"/>
</dbReference>
<evidence type="ECO:0000256" key="8">
    <source>
        <dbReference type="ARBA" id="ARBA00075327"/>
    </source>
</evidence>
<dbReference type="GO" id="GO:0043123">
    <property type="term" value="P:positive regulation of canonical NF-kappaB signal transduction"/>
    <property type="evidence" value="ECO:0007669"/>
    <property type="project" value="TreeGrafter"/>
</dbReference>
<comment type="caution">
    <text evidence="15">The sequence shown here is derived from an EMBL/GenBank/DDBJ whole genome shotgun (WGS) entry which is preliminary data.</text>
</comment>
<dbReference type="PANTHER" id="PTHR34257:SF4">
    <property type="entry name" value="ADAPTER PROTEIN CIKS"/>
    <property type="match status" value="1"/>
</dbReference>
<evidence type="ECO:0000313" key="15">
    <source>
        <dbReference type="EMBL" id="KAG7465817.1"/>
    </source>
</evidence>
<evidence type="ECO:0000256" key="2">
    <source>
        <dbReference type="ARBA" id="ARBA00012483"/>
    </source>
</evidence>
<dbReference type="GO" id="GO:0097400">
    <property type="term" value="P:interleukin-17-mediated signaling pathway"/>
    <property type="evidence" value="ECO:0007669"/>
    <property type="project" value="UniProtKB-ARBA"/>
</dbReference>
<dbReference type="GO" id="GO:0005737">
    <property type="term" value="C:cytoplasm"/>
    <property type="evidence" value="ECO:0007669"/>
    <property type="project" value="UniProtKB-ARBA"/>
</dbReference>
<dbReference type="InterPro" id="IPR053047">
    <property type="entry name" value="E3_ubiq_ligase_TRAF3IP2"/>
</dbReference>
<dbReference type="Pfam" id="PF08357">
    <property type="entry name" value="SEFIR"/>
    <property type="match status" value="1"/>
</dbReference>
<dbReference type="OrthoDB" id="6021171at2759"/>
<comment type="catalytic activity">
    <reaction evidence="1">
        <text>S-ubiquitinyl-[E2 ubiquitin-conjugating enzyme]-L-cysteine + [acceptor protein]-L-lysine = [E2 ubiquitin-conjugating enzyme]-L-cysteine + N(6)-ubiquitinyl-[acceptor protein]-L-lysine.</text>
        <dbReference type="EC" id="2.3.2.27"/>
    </reaction>
</comment>
<evidence type="ECO:0000256" key="6">
    <source>
        <dbReference type="ARBA" id="ARBA00064316"/>
    </source>
</evidence>
<dbReference type="EMBL" id="JAFDVH010000013">
    <property type="protein sequence ID" value="KAG7465817.1"/>
    <property type="molecule type" value="Genomic_DNA"/>
</dbReference>
<evidence type="ECO:0000259" key="14">
    <source>
        <dbReference type="PROSITE" id="PS51534"/>
    </source>
</evidence>
<feature type="region of interest" description="Disordered" evidence="13">
    <location>
        <begin position="38"/>
        <end position="60"/>
    </location>
</feature>
<evidence type="ECO:0000256" key="10">
    <source>
        <dbReference type="ARBA" id="ARBA00078387"/>
    </source>
</evidence>
<keyword evidence="16" id="KW-1185">Reference proteome</keyword>
<gene>
    <name evidence="15" type="ORF">MATL_G00157800</name>
</gene>
<evidence type="ECO:0000256" key="3">
    <source>
        <dbReference type="ARBA" id="ARBA00022679"/>
    </source>
</evidence>